<dbReference type="GO" id="GO:0016020">
    <property type="term" value="C:membrane"/>
    <property type="evidence" value="ECO:0007669"/>
    <property type="project" value="UniProtKB-SubCell"/>
</dbReference>
<feature type="transmembrane region" description="Helical" evidence="5">
    <location>
        <begin position="127"/>
        <end position="147"/>
    </location>
</feature>
<feature type="transmembrane region" description="Helical" evidence="5">
    <location>
        <begin position="159"/>
        <end position="184"/>
    </location>
</feature>
<evidence type="ECO:0000256" key="5">
    <source>
        <dbReference type="SAM" id="Phobius"/>
    </source>
</evidence>
<reference evidence="6" key="1">
    <citation type="submission" date="2023-10" db="EMBL/GenBank/DDBJ databases">
        <title>Genome assembly of Pristionchus species.</title>
        <authorList>
            <person name="Yoshida K."/>
            <person name="Sommer R.J."/>
        </authorList>
    </citation>
    <scope>NUCLEOTIDE SEQUENCE</scope>
    <source>
        <strain evidence="6">RS5133</strain>
    </source>
</reference>
<dbReference type="PANTHER" id="PTHR46561:SF11">
    <property type="entry name" value="SERPENTINE RECEPTOR CLASS ALPHA_BETA-14"/>
    <property type="match status" value="1"/>
</dbReference>
<feature type="transmembrane region" description="Helical" evidence="5">
    <location>
        <begin position="190"/>
        <end position="216"/>
    </location>
</feature>
<keyword evidence="4 5" id="KW-0472">Membrane</keyword>
<keyword evidence="2 5" id="KW-0812">Transmembrane</keyword>
<dbReference type="Proteomes" id="UP001432322">
    <property type="component" value="Unassembled WGS sequence"/>
</dbReference>
<dbReference type="InterPro" id="IPR019408">
    <property type="entry name" value="7TM_GPCR_serpentine_rcpt_Srab"/>
</dbReference>
<proteinExistence type="predicted"/>
<keyword evidence="7" id="KW-1185">Reference proteome</keyword>
<dbReference type="Pfam" id="PF10292">
    <property type="entry name" value="7TM_GPCR_Srab"/>
    <property type="match status" value="1"/>
</dbReference>
<feature type="transmembrane region" description="Helical" evidence="5">
    <location>
        <begin position="12"/>
        <end position="34"/>
    </location>
</feature>
<keyword evidence="3 5" id="KW-1133">Transmembrane helix</keyword>
<comment type="caution">
    <text evidence="6">The sequence shown here is derived from an EMBL/GenBank/DDBJ whole genome shotgun (WGS) entry which is preliminary data.</text>
</comment>
<evidence type="ECO:0000256" key="4">
    <source>
        <dbReference type="ARBA" id="ARBA00023136"/>
    </source>
</evidence>
<sequence>TLKVVLSTKCCLCIAGTFASILVLWRGGLSWLGFRPLTRSIFLGHVISSFVCSTLFALCYAFDVNRLSTHHENPCDYTLDIKFAFIARIFPIFGLFGSIYFMVFLAIERSVATLSPSTYHCISRGKGFILTTVHLAVRSTLFTLFIFIKIESNKRVIHILLPVLWTHFVFNAFTSFTLALYPIFDPNPPLVSRAIVIECCNIIQMYPLTLAAILLYKLSRSQISSILDINKD</sequence>
<feature type="non-terminal residue" evidence="6">
    <location>
        <position position="232"/>
    </location>
</feature>
<comment type="subcellular location">
    <subcellularLocation>
        <location evidence="1">Membrane</location>
        <topology evidence="1">Multi-pass membrane protein</topology>
    </subcellularLocation>
</comment>
<evidence type="ECO:0000256" key="3">
    <source>
        <dbReference type="ARBA" id="ARBA00022989"/>
    </source>
</evidence>
<feature type="transmembrane region" description="Helical" evidence="5">
    <location>
        <begin position="40"/>
        <end position="62"/>
    </location>
</feature>
<name>A0AAV5V6D6_9BILA</name>
<gene>
    <name evidence="6" type="ORF">PFISCL1PPCAC_5654</name>
</gene>
<dbReference type="PANTHER" id="PTHR46561">
    <property type="entry name" value="SERPENTINE RECEPTOR, CLASS AB (CLASS A-LIKE)-RELATED"/>
    <property type="match status" value="1"/>
</dbReference>
<accession>A0AAV5V6D6</accession>
<feature type="non-terminal residue" evidence="6">
    <location>
        <position position="1"/>
    </location>
</feature>
<dbReference type="AlphaFoldDB" id="A0AAV5V6D6"/>
<evidence type="ECO:0000313" key="6">
    <source>
        <dbReference type="EMBL" id="GMT14357.1"/>
    </source>
</evidence>
<evidence type="ECO:0000313" key="7">
    <source>
        <dbReference type="Proteomes" id="UP001432322"/>
    </source>
</evidence>
<dbReference type="InterPro" id="IPR053286">
    <property type="entry name" value="Nematode_rcpt-like_srab"/>
</dbReference>
<evidence type="ECO:0000256" key="1">
    <source>
        <dbReference type="ARBA" id="ARBA00004141"/>
    </source>
</evidence>
<organism evidence="6 7">
    <name type="scientific">Pristionchus fissidentatus</name>
    <dbReference type="NCBI Taxonomy" id="1538716"/>
    <lineage>
        <taxon>Eukaryota</taxon>
        <taxon>Metazoa</taxon>
        <taxon>Ecdysozoa</taxon>
        <taxon>Nematoda</taxon>
        <taxon>Chromadorea</taxon>
        <taxon>Rhabditida</taxon>
        <taxon>Rhabditina</taxon>
        <taxon>Diplogasteromorpha</taxon>
        <taxon>Diplogasteroidea</taxon>
        <taxon>Neodiplogasteridae</taxon>
        <taxon>Pristionchus</taxon>
    </lineage>
</organism>
<feature type="transmembrane region" description="Helical" evidence="5">
    <location>
        <begin position="83"/>
        <end position="107"/>
    </location>
</feature>
<evidence type="ECO:0000256" key="2">
    <source>
        <dbReference type="ARBA" id="ARBA00022692"/>
    </source>
</evidence>
<evidence type="ECO:0008006" key="8">
    <source>
        <dbReference type="Google" id="ProtNLM"/>
    </source>
</evidence>
<protein>
    <recommendedName>
        <fullName evidence="8">G protein-coupled receptor</fullName>
    </recommendedName>
</protein>
<dbReference type="EMBL" id="BTSY01000002">
    <property type="protein sequence ID" value="GMT14357.1"/>
    <property type="molecule type" value="Genomic_DNA"/>
</dbReference>